<dbReference type="VEuPathDB" id="FungiDB:BO82DRAFT_351794"/>
<dbReference type="GeneID" id="37137259"/>
<accession>A0A319CH80</accession>
<protein>
    <submittedName>
        <fullName evidence="2">Uncharacterized protein</fullName>
    </submittedName>
</protein>
<dbReference type="EMBL" id="KZ821683">
    <property type="protein sequence ID" value="PYH84584.1"/>
    <property type="molecule type" value="Genomic_DNA"/>
</dbReference>
<organism evidence="2 3">
    <name type="scientific">Aspergillus uvarum CBS 121591</name>
    <dbReference type="NCBI Taxonomy" id="1448315"/>
    <lineage>
        <taxon>Eukaryota</taxon>
        <taxon>Fungi</taxon>
        <taxon>Dikarya</taxon>
        <taxon>Ascomycota</taxon>
        <taxon>Pezizomycotina</taxon>
        <taxon>Eurotiomycetes</taxon>
        <taxon>Eurotiomycetidae</taxon>
        <taxon>Eurotiales</taxon>
        <taxon>Aspergillaceae</taxon>
        <taxon>Aspergillus</taxon>
        <taxon>Aspergillus subgen. Circumdati</taxon>
    </lineage>
</organism>
<dbReference type="AlphaFoldDB" id="A0A319CH80"/>
<keyword evidence="3" id="KW-1185">Reference proteome</keyword>
<reference evidence="2 3" key="1">
    <citation type="submission" date="2016-12" db="EMBL/GenBank/DDBJ databases">
        <title>The genomes of Aspergillus section Nigri reveals drivers in fungal speciation.</title>
        <authorList>
            <consortium name="DOE Joint Genome Institute"/>
            <person name="Vesth T.C."/>
            <person name="Nybo J."/>
            <person name="Theobald S."/>
            <person name="Brandl J."/>
            <person name="Frisvad J.C."/>
            <person name="Nielsen K.F."/>
            <person name="Lyhne E.K."/>
            <person name="Kogle M.E."/>
            <person name="Kuo A."/>
            <person name="Riley R."/>
            <person name="Clum A."/>
            <person name="Nolan M."/>
            <person name="Lipzen A."/>
            <person name="Salamov A."/>
            <person name="Henrissat B."/>
            <person name="Wiebenga A."/>
            <person name="De Vries R.P."/>
            <person name="Grigoriev I.V."/>
            <person name="Mortensen U.H."/>
            <person name="Andersen M.R."/>
            <person name="Baker S.E."/>
        </authorList>
    </citation>
    <scope>NUCLEOTIDE SEQUENCE [LARGE SCALE GENOMIC DNA]</scope>
    <source>
        <strain evidence="2 3">CBS 121591</strain>
    </source>
</reference>
<gene>
    <name evidence="2" type="ORF">BO82DRAFT_351794</name>
</gene>
<evidence type="ECO:0000256" key="1">
    <source>
        <dbReference type="SAM" id="MobiDB-lite"/>
    </source>
</evidence>
<dbReference type="Proteomes" id="UP000248340">
    <property type="component" value="Unassembled WGS sequence"/>
</dbReference>
<feature type="region of interest" description="Disordered" evidence="1">
    <location>
        <begin position="80"/>
        <end position="116"/>
    </location>
</feature>
<evidence type="ECO:0000313" key="2">
    <source>
        <dbReference type="EMBL" id="PYH84584.1"/>
    </source>
</evidence>
<evidence type="ECO:0000313" key="3">
    <source>
        <dbReference type="Proteomes" id="UP000248340"/>
    </source>
</evidence>
<sequence length="116" mass="13012">MSMMDTRFPRQSDHNTALLASLWVDCLSAGDGTSSSDAIEKKKSWRVEPRTAWVSVQLWTVHFANRSQYRLRPAPATLTNRQQAYSCERSTEQGPESIAPTRGTNQAPEVSPVVKF</sequence>
<proteinExistence type="predicted"/>
<dbReference type="RefSeq" id="XP_025494784.1">
    <property type="nucleotide sequence ID" value="XM_025634518.1"/>
</dbReference>
<name>A0A319CH80_9EURO</name>